<dbReference type="GO" id="GO:0005737">
    <property type="term" value="C:cytoplasm"/>
    <property type="evidence" value="ECO:0007669"/>
    <property type="project" value="TreeGrafter"/>
</dbReference>
<name>A0A1G4J3D6_9SACH</name>
<evidence type="ECO:0000256" key="2">
    <source>
        <dbReference type="ARBA" id="ARBA00022574"/>
    </source>
</evidence>
<dbReference type="InterPro" id="IPR001680">
    <property type="entry name" value="WD40_rpt"/>
</dbReference>
<sequence length="379" mass="41655">MPASESPSRALAYAEKPPCALRIFHDKYIILGTYDLDKPSGLRTGSVEVRDCETRLLEQYEAYGAILDIKLSPFDDTLIASAHSTGNIQLWKVCVDDNDVFLRLDELVNLQIFNPNVLITSLHFSPSNPGCLVVTATTGETRAVDIENDSTTFSASRVANHYEKVESHQIDVQGQSVSIVNSPSRPFGHEHGLECWTAEFGNLSPFQDVVFTGGDDATIAAHDLRSGDNIWANSRTHEAGVVAIKTSTPTFRNNKPTSIVTGSYDDHIRTLDLRMCGDSIYPGNNIPPAKSTSLNLGGGVWRFVESPENSDSNMLNKLMVCCMYDGAKIVTVGDDDEFSSIGYIKKNHESMCYGGDWSPSMIATCSFYDKVVQVWDETS</sequence>
<comment type="catalytic activity">
    <reaction evidence="7">
        <text>diphthine methyl ester-[translation elongation factor 2] + H2O = diphthine-[translation elongation factor 2] + methanol + H(+)</text>
        <dbReference type="Rhea" id="RHEA:42656"/>
        <dbReference type="Rhea" id="RHEA-COMP:10172"/>
        <dbReference type="Rhea" id="RHEA-COMP:10173"/>
        <dbReference type="ChEBI" id="CHEBI:15377"/>
        <dbReference type="ChEBI" id="CHEBI:15378"/>
        <dbReference type="ChEBI" id="CHEBI:17790"/>
        <dbReference type="ChEBI" id="CHEBI:79005"/>
        <dbReference type="ChEBI" id="CHEBI:82696"/>
        <dbReference type="EC" id="3.1.1.97"/>
    </reaction>
</comment>
<keyword evidence="3" id="KW-0677">Repeat</keyword>
<comment type="similarity">
    <text evidence="5">Belongs to the DPH7 family.</text>
</comment>
<dbReference type="InterPro" id="IPR052415">
    <property type="entry name" value="Diphthine_MTase"/>
</dbReference>
<reference evidence="9" key="1">
    <citation type="submission" date="2016-03" db="EMBL/GenBank/DDBJ databases">
        <authorList>
            <person name="Devillers Hugo."/>
        </authorList>
    </citation>
    <scope>NUCLEOTIDE SEQUENCE [LARGE SCALE GENOMIC DNA]</scope>
</reference>
<protein>
    <recommendedName>
        <fullName evidence="6">methylated diphthine methylhydrolase</fullName>
        <ecNumber evidence="6">3.1.1.97</ecNumber>
    </recommendedName>
</protein>
<accession>A0A1G4J3D6</accession>
<dbReference type="Gene3D" id="2.130.10.10">
    <property type="entry name" value="YVTN repeat-like/Quinoprotein amine dehydrogenase"/>
    <property type="match status" value="1"/>
</dbReference>
<dbReference type="PANTHER" id="PTHR46042">
    <property type="entry name" value="DIPHTHINE METHYLTRANSFERASE"/>
    <property type="match status" value="1"/>
</dbReference>
<keyword evidence="2" id="KW-0853">WD repeat</keyword>
<dbReference type="GO" id="GO:0017183">
    <property type="term" value="P:protein histidyl modification to diphthamide"/>
    <property type="evidence" value="ECO:0007669"/>
    <property type="project" value="TreeGrafter"/>
</dbReference>
<keyword evidence="4" id="KW-0378">Hydrolase</keyword>
<dbReference type="PANTHER" id="PTHR46042:SF1">
    <property type="entry name" value="DIPHTHINE METHYLTRANSFERASE"/>
    <property type="match status" value="1"/>
</dbReference>
<gene>
    <name evidence="8" type="ORF">LAME_0C08196G</name>
</gene>
<dbReference type="EC" id="3.1.1.97" evidence="6"/>
<dbReference type="InterPro" id="IPR036322">
    <property type="entry name" value="WD40_repeat_dom_sf"/>
</dbReference>
<comment type="pathway">
    <text evidence="1">Protein modification; peptidyl-diphthamide biosynthesis.</text>
</comment>
<evidence type="ECO:0000256" key="1">
    <source>
        <dbReference type="ARBA" id="ARBA00005156"/>
    </source>
</evidence>
<keyword evidence="9" id="KW-1185">Reference proteome</keyword>
<dbReference type="EMBL" id="LT598479">
    <property type="protein sequence ID" value="SCU84093.1"/>
    <property type="molecule type" value="Genomic_DNA"/>
</dbReference>
<evidence type="ECO:0000256" key="5">
    <source>
        <dbReference type="ARBA" id="ARBA00038092"/>
    </source>
</evidence>
<proteinExistence type="inferred from homology"/>
<dbReference type="AlphaFoldDB" id="A0A1G4J3D6"/>
<evidence type="ECO:0000256" key="6">
    <source>
        <dbReference type="ARBA" id="ARBA00039131"/>
    </source>
</evidence>
<evidence type="ECO:0000313" key="8">
    <source>
        <dbReference type="EMBL" id="SCU84093.1"/>
    </source>
</evidence>
<dbReference type="SMART" id="SM00320">
    <property type="entry name" value="WD40"/>
    <property type="match status" value="4"/>
</dbReference>
<dbReference type="SUPFAM" id="SSF50978">
    <property type="entry name" value="WD40 repeat-like"/>
    <property type="match status" value="1"/>
</dbReference>
<evidence type="ECO:0000256" key="3">
    <source>
        <dbReference type="ARBA" id="ARBA00022737"/>
    </source>
</evidence>
<evidence type="ECO:0000256" key="7">
    <source>
        <dbReference type="ARBA" id="ARBA00047551"/>
    </source>
</evidence>
<dbReference type="GO" id="GO:0061685">
    <property type="term" value="F:diphthine methylesterase activity"/>
    <property type="evidence" value="ECO:0007669"/>
    <property type="project" value="UniProtKB-EC"/>
</dbReference>
<dbReference type="InterPro" id="IPR015943">
    <property type="entry name" value="WD40/YVTN_repeat-like_dom_sf"/>
</dbReference>
<evidence type="ECO:0000256" key="4">
    <source>
        <dbReference type="ARBA" id="ARBA00022801"/>
    </source>
</evidence>
<organism evidence="8 9">
    <name type="scientific">Lachancea meyersii CBS 8951</name>
    <dbReference type="NCBI Taxonomy" id="1266667"/>
    <lineage>
        <taxon>Eukaryota</taxon>
        <taxon>Fungi</taxon>
        <taxon>Dikarya</taxon>
        <taxon>Ascomycota</taxon>
        <taxon>Saccharomycotina</taxon>
        <taxon>Saccharomycetes</taxon>
        <taxon>Saccharomycetales</taxon>
        <taxon>Saccharomycetaceae</taxon>
        <taxon>Lachancea</taxon>
    </lineage>
</organism>
<dbReference type="Proteomes" id="UP000191144">
    <property type="component" value="Chromosome C"/>
</dbReference>
<dbReference type="OrthoDB" id="1930760at2759"/>
<evidence type="ECO:0000313" key="9">
    <source>
        <dbReference type="Proteomes" id="UP000191144"/>
    </source>
</evidence>